<protein>
    <recommendedName>
        <fullName evidence="3">DUF1569 domain-containing protein</fullName>
    </recommendedName>
</protein>
<dbReference type="EMBL" id="BAABCW010000009">
    <property type="protein sequence ID" value="GAA3510228.1"/>
    <property type="molecule type" value="Genomic_DNA"/>
</dbReference>
<reference evidence="2" key="1">
    <citation type="journal article" date="2019" name="Int. J. Syst. Evol. Microbiol.">
        <title>The Global Catalogue of Microorganisms (GCM) 10K type strain sequencing project: providing services to taxonomists for standard genome sequencing and annotation.</title>
        <authorList>
            <consortium name="The Broad Institute Genomics Platform"/>
            <consortium name="The Broad Institute Genome Sequencing Center for Infectious Disease"/>
            <person name="Wu L."/>
            <person name="Ma J."/>
        </authorList>
    </citation>
    <scope>NUCLEOTIDE SEQUENCE [LARGE SCALE GENOMIC DNA]</scope>
    <source>
        <strain evidence="2">JCM 17106</strain>
    </source>
</reference>
<dbReference type="InterPro" id="IPR011463">
    <property type="entry name" value="DUF1569"/>
</dbReference>
<evidence type="ECO:0000313" key="1">
    <source>
        <dbReference type="EMBL" id="GAA3510228.1"/>
    </source>
</evidence>
<evidence type="ECO:0008006" key="3">
    <source>
        <dbReference type="Google" id="ProtNLM"/>
    </source>
</evidence>
<organism evidence="1 2">
    <name type="scientific">Aquimarina addita</name>
    <dbReference type="NCBI Taxonomy" id="870485"/>
    <lineage>
        <taxon>Bacteria</taxon>
        <taxon>Pseudomonadati</taxon>
        <taxon>Bacteroidota</taxon>
        <taxon>Flavobacteriia</taxon>
        <taxon>Flavobacteriales</taxon>
        <taxon>Flavobacteriaceae</taxon>
        <taxon>Aquimarina</taxon>
    </lineage>
</organism>
<sequence>MKNIFDSSVVQEVIKRINTLDSNSTAQWGKMNIGQMLAHCSVTYEMVYEDTYPKPKELKKWMLKKFIKPVVVGEKPYKKNGRTAPQYLITDQKEFEKEKKRLIDFIYKTQELGASHFEGKTSHSFGPLTTKEWNIMFYKHLDHHLQQFGV</sequence>
<dbReference type="Proteomes" id="UP001500459">
    <property type="component" value="Unassembled WGS sequence"/>
</dbReference>
<accession>A0ABP6ULM8</accession>
<name>A0ABP6ULM8_9FLAO</name>
<dbReference type="Pfam" id="PF07606">
    <property type="entry name" value="DUF1569"/>
    <property type="match status" value="1"/>
</dbReference>
<gene>
    <name evidence="1" type="ORF">GCM10022393_24280</name>
</gene>
<comment type="caution">
    <text evidence="1">The sequence shown here is derived from an EMBL/GenBank/DDBJ whole genome shotgun (WGS) entry which is preliminary data.</text>
</comment>
<evidence type="ECO:0000313" key="2">
    <source>
        <dbReference type="Proteomes" id="UP001500459"/>
    </source>
</evidence>
<dbReference type="InterPro" id="IPR034660">
    <property type="entry name" value="DinB/YfiT-like"/>
</dbReference>
<keyword evidence="2" id="KW-1185">Reference proteome</keyword>
<proteinExistence type="predicted"/>
<dbReference type="RefSeq" id="WP_344927747.1">
    <property type="nucleotide sequence ID" value="NZ_BAABCW010000009.1"/>
</dbReference>
<dbReference type="Gene3D" id="1.20.120.450">
    <property type="entry name" value="dinb family like domain"/>
    <property type="match status" value="1"/>
</dbReference>